<sequence>MNKRLKKIAIALAAVGPGLFLIGYNIGTGSVTTMAKTGAEHGMELFWALVLSCIFTFILMVAYGKVTLVTGKTALNNIKGEFKYGWILALYILIALIIGELLALMGVMGIVADLLQEAIRLLFNDAFVSRFWIILILVVGLYFLLWFGQYKTFEKVLTVFVIFMGLSFIVVFFMVSPNFSVIAKGLVPGIPDTPGAMGLVAAIAGTTCSAAVFIMRSTVVAEKGWGIKNLKDEKKDAFVSAAMMLFLSGVIMAVAAGTLHVMGLKLENTVEMIALFEPIGGDAAAFILILGIVGAGLSTIFPIVLIAPWLIADYTGKPRNIHSTQSRILILGALVFAFGSVFLKQRPPALMIFSQAFQAVILPAVAIPILLLINRKKLMGTNKASLRENIGIWAVVLFSFVTTYFAITELF</sequence>
<dbReference type="GO" id="GO:0005384">
    <property type="term" value="F:manganese ion transmembrane transporter activity"/>
    <property type="evidence" value="ECO:0007669"/>
    <property type="project" value="TreeGrafter"/>
</dbReference>
<dbReference type="Pfam" id="PF01566">
    <property type="entry name" value="Nramp"/>
    <property type="match status" value="1"/>
</dbReference>
<proteinExistence type="predicted"/>
<feature type="transmembrane region" description="Helical" evidence="7">
    <location>
        <begin position="349"/>
        <end position="374"/>
    </location>
</feature>
<evidence type="ECO:0000256" key="3">
    <source>
        <dbReference type="ARBA" id="ARBA00022692"/>
    </source>
</evidence>
<dbReference type="GO" id="GO:0034755">
    <property type="term" value="P:iron ion transmembrane transport"/>
    <property type="evidence" value="ECO:0007669"/>
    <property type="project" value="TreeGrafter"/>
</dbReference>
<dbReference type="InterPro" id="IPR001046">
    <property type="entry name" value="NRAMP_fam"/>
</dbReference>
<protein>
    <submittedName>
        <fullName evidence="8">Mn2+ and Fe2+ transporters of the NRAMP family</fullName>
    </submittedName>
</protein>
<feature type="transmembrane region" description="Helical" evidence="7">
    <location>
        <begin position="386"/>
        <end position="407"/>
    </location>
</feature>
<evidence type="ECO:0000256" key="1">
    <source>
        <dbReference type="ARBA" id="ARBA00004141"/>
    </source>
</evidence>
<evidence type="ECO:0000313" key="8">
    <source>
        <dbReference type="EMBL" id="SHF64846.1"/>
    </source>
</evidence>
<feature type="transmembrane region" description="Helical" evidence="7">
    <location>
        <begin position="131"/>
        <end position="149"/>
    </location>
</feature>
<evidence type="ECO:0000256" key="5">
    <source>
        <dbReference type="ARBA" id="ARBA00022989"/>
    </source>
</evidence>
<accession>A0A1M5DD43</accession>
<comment type="subcellular location">
    <subcellularLocation>
        <location evidence="1">Membrane</location>
        <topology evidence="1">Multi-pass membrane protein</topology>
    </subcellularLocation>
</comment>
<dbReference type="Proteomes" id="UP000184164">
    <property type="component" value="Unassembled WGS sequence"/>
</dbReference>
<feature type="transmembrane region" description="Helical" evidence="7">
    <location>
        <begin position="195"/>
        <end position="216"/>
    </location>
</feature>
<feature type="transmembrane region" description="Helical" evidence="7">
    <location>
        <begin position="84"/>
        <end position="111"/>
    </location>
</feature>
<dbReference type="PANTHER" id="PTHR11706">
    <property type="entry name" value="SOLUTE CARRIER PROTEIN FAMILY 11 MEMBER"/>
    <property type="match status" value="1"/>
</dbReference>
<feature type="transmembrane region" description="Helical" evidence="7">
    <location>
        <begin position="237"/>
        <end position="263"/>
    </location>
</feature>
<keyword evidence="9" id="KW-1185">Reference proteome</keyword>
<keyword evidence="2" id="KW-0813">Transport</keyword>
<keyword evidence="5 7" id="KW-1133">Transmembrane helix</keyword>
<dbReference type="NCBIfam" id="NF037982">
    <property type="entry name" value="Nramp_1"/>
    <property type="match status" value="1"/>
</dbReference>
<keyword evidence="4" id="KW-0769">Symport</keyword>
<dbReference type="OrthoDB" id="9787548at2"/>
<keyword evidence="3 7" id="KW-0812">Transmembrane</keyword>
<evidence type="ECO:0000256" key="7">
    <source>
        <dbReference type="SAM" id="Phobius"/>
    </source>
</evidence>
<dbReference type="RefSeq" id="WP_073002675.1">
    <property type="nucleotide sequence ID" value="NZ_FQUM01000007.1"/>
</dbReference>
<keyword evidence="6 7" id="KW-0472">Membrane</keyword>
<reference evidence="8 9" key="1">
    <citation type="submission" date="2016-11" db="EMBL/GenBank/DDBJ databases">
        <authorList>
            <person name="Jaros S."/>
            <person name="Januszkiewicz K."/>
            <person name="Wedrychowicz H."/>
        </authorList>
    </citation>
    <scope>NUCLEOTIDE SEQUENCE [LARGE SCALE GENOMIC DNA]</scope>
    <source>
        <strain evidence="8 9">DSM 26910</strain>
    </source>
</reference>
<evidence type="ECO:0000256" key="6">
    <source>
        <dbReference type="ARBA" id="ARBA00023136"/>
    </source>
</evidence>
<gene>
    <name evidence="8" type="ORF">SAMN05444274_10748</name>
</gene>
<dbReference type="PANTHER" id="PTHR11706:SF33">
    <property type="entry name" value="NATURAL RESISTANCE-ASSOCIATED MACROPHAGE PROTEIN 2"/>
    <property type="match status" value="1"/>
</dbReference>
<dbReference type="STRING" id="1484053.SAMN05444274_10748"/>
<dbReference type="GO" id="GO:0015086">
    <property type="term" value="F:cadmium ion transmembrane transporter activity"/>
    <property type="evidence" value="ECO:0007669"/>
    <property type="project" value="TreeGrafter"/>
</dbReference>
<organism evidence="8 9">
    <name type="scientific">Mariniphaga anaerophila</name>
    <dbReference type="NCBI Taxonomy" id="1484053"/>
    <lineage>
        <taxon>Bacteria</taxon>
        <taxon>Pseudomonadati</taxon>
        <taxon>Bacteroidota</taxon>
        <taxon>Bacteroidia</taxon>
        <taxon>Marinilabiliales</taxon>
        <taxon>Prolixibacteraceae</taxon>
        <taxon>Mariniphaga</taxon>
    </lineage>
</organism>
<feature type="transmembrane region" description="Helical" evidence="7">
    <location>
        <begin position="156"/>
        <end position="175"/>
    </location>
</feature>
<feature type="transmembrane region" description="Helical" evidence="7">
    <location>
        <begin position="324"/>
        <end position="343"/>
    </location>
</feature>
<name>A0A1M5DD43_9BACT</name>
<evidence type="ECO:0000256" key="2">
    <source>
        <dbReference type="ARBA" id="ARBA00022448"/>
    </source>
</evidence>
<dbReference type="GO" id="GO:0005886">
    <property type="term" value="C:plasma membrane"/>
    <property type="evidence" value="ECO:0007669"/>
    <property type="project" value="TreeGrafter"/>
</dbReference>
<feature type="transmembrane region" description="Helical" evidence="7">
    <location>
        <begin position="283"/>
        <end position="312"/>
    </location>
</feature>
<feature type="transmembrane region" description="Helical" evidence="7">
    <location>
        <begin position="45"/>
        <end position="63"/>
    </location>
</feature>
<dbReference type="AlphaFoldDB" id="A0A1M5DD43"/>
<dbReference type="EMBL" id="FQUM01000007">
    <property type="protein sequence ID" value="SHF64846.1"/>
    <property type="molecule type" value="Genomic_DNA"/>
</dbReference>
<evidence type="ECO:0000313" key="9">
    <source>
        <dbReference type="Proteomes" id="UP000184164"/>
    </source>
</evidence>
<evidence type="ECO:0000256" key="4">
    <source>
        <dbReference type="ARBA" id="ARBA00022847"/>
    </source>
</evidence>
<dbReference type="GO" id="GO:0015293">
    <property type="term" value="F:symporter activity"/>
    <property type="evidence" value="ECO:0007669"/>
    <property type="project" value="UniProtKB-KW"/>
</dbReference>